<accession>A0A0N5A753</accession>
<dbReference type="Proteomes" id="UP000038045">
    <property type="component" value="Unplaced"/>
</dbReference>
<name>A0A0N5A753_PARTI</name>
<evidence type="ECO:0000313" key="2">
    <source>
        <dbReference type="WBParaSite" id="PTRK_0001784000.1"/>
    </source>
</evidence>
<dbReference type="WBParaSite" id="PTRK_0001784000.1">
    <property type="protein sequence ID" value="PTRK_0001784000.1"/>
    <property type="gene ID" value="PTRK_0001784000"/>
</dbReference>
<keyword evidence="1" id="KW-1185">Reference proteome</keyword>
<reference evidence="2" key="1">
    <citation type="submission" date="2017-02" db="UniProtKB">
        <authorList>
            <consortium name="WormBaseParasite"/>
        </authorList>
    </citation>
    <scope>IDENTIFICATION</scope>
</reference>
<protein>
    <submittedName>
        <fullName evidence="2">DUF4145 domain-containing protein</fullName>
    </submittedName>
</protein>
<dbReference type="AlphaFoldDB" id="A0A0N5A753"/>
<sequence length="528" mass="62192">MENLHATNEKIINESQSLNEIFSIVRSNACFSRSIKQYKVNKEWKISSRSFYIKIEDKDGPKIFVSCGEYKNESIESIKPIINNFTPIEREEELSISIEIENNVKELLKDDEHNLAENIASFIEFLFDKMPNARTLNISCQDYISVIIISKIKSCNIHEINGLDMFHILKYAKNCDLSESDFHRSISKLKTLFIYINEQENSLSIENYEKEFEAFLKIMSDNKSVTFSFHIDEDDLSKQIMERICDYAAKMNVKIKFSLNYGLDNKYFKSDDEFEDIITKTAPSTDFVFFFIDTVNCFKRLKVILNTFENLEAIKISSFNDIIQDEFTKYDTLEKFCEFLKDIFNYKGTIKTLKKLEISLDIHVYNEELKAKYGEYRDKFLEAMLNVFPDTVEILLFKRISEIGDIVFDKISTQFTNLKTISFLQTYAIPIDAFSKIQTLRNVAIHGELQVNIPKWIEIVMFLYYDIDYYYGCDNISENVKNEHYFELMNRSFNHSLRALSGEEIYYIAFLDNILLYKEVFMLTESCY</sequence>
<evidence type="ECO:0000313" key="1">
    <source>
        <dbReference type="Proteomes" id="UP000038045"/>
    </source>
</evidence>
<proteinExistence type="predicted"/>
<organism evidence="1 2">
    <name type="scientific">Parastrongyloides trichosuri</name>
    <name type="common">Possum-specific nematode worm</name>
    <dbReference type="NCBI Taxonomy" id="131310"/>
    <lineage>
        <taxon>Eukaryota</taxon>
        <taxon>Metazoa</taxon>
        <taxon>Ecdysozoa</taxon>
        <taxon>Nematoda</taxon>
        <taxon>Chromadorea</taxon>
        <taxon>Rhabditida</taxon>
        <taxon>Tylenchina</taxon>
        <taxon>Panagrolaimomorpha</taxon>
        <taxon>Strongyloidoidea</taxon>
        <taxon>Strongyloididae</taxon>
        <taxon>Parastrongyloides</taxon>
    </lineage>
</organism>